<dbReference type="PANTHER" id="PTHR46797">
    <property type="entry name" value="HTH-TYPE TRANSCRIPTIONAL REGULATOR"/>
    <property type="match status" value="1"/>
</dbReference>
<dbReference type="Gene3D" id="1.10.260.40">
    <property type="entry name" value="lambda repressor-like DNA-binding domains"/>
    <property type="match status" value="1"/>
</dbReference>
<proteinExistence type="predicted"/>
<evidence type="ECO:0000313" key="3">
    <source>
        <dbReference type="EMBL" id="MFC5995755.1"/>
    </source>
</evidence>
<protein>
    <submittedName>
        <fullName evidence="3">Helix-turn-helix domain-containing protein</fullName>
    </submittedName>
</protein>
<evidence type="ECO:0000313" key="4">
    <source>
        <dbReference type="Proteomes" id="UP001596302"/>
    </source>
</evidence>
<dbReference type="InterPro" id="IPR011051">
    <property type="entry name" value="RmlC_Cupin_sf"/>
</dbReference>
<dbReference type="Proteomes" id="UP001596302">
    <property type="component" value="Unassembled WGS sequence"/>
</dbReference>
<dbReference type="PROSITE" id="PS50943">
    <property type="entry name" value="HTH_CROC1"/>
    <property type="match status" value="1"/>
</dbReference>
<evidence type="ECO:0000256" key="1">
    <source>
        <dbReference type="ARBA" id="ARBA00023125"/>
    </source>
</evidence>
<feature type="domain" description="HTH cro/C1-type" evidence="2">
    <location>
        <begin position="20"/>
        <end position="74"/>
    </location>
</feature>
<dbReference type="SUPFAM" id="SSF51182">
    <property type="entry name" value="RmlC-like cupins"/>
    <property type="match status" value="1"/>
</dbReference>
<dbReference type="Pfam" id="PF07883">
    <property type="entry name" value="Cupin_2"/>
    <property type="match status" value="1"/>
</dbReference>
<dbReference type="EMBL" id="JBHSQW010000034">
    <property type="protein sequence ID" value="MFC5995755.1"/>
    <property type="molecule type" value="Genomic_DNA"/>
</dbReference>
<dbReference type="CDD" id="cd02209">
    <property type="entry name" value="cupin_XRE_C"/>
    <property type="match status" value="1"/>
</dbReference>
<dbReference type="Pfam" id="PF13560">
    <property type="entry name" value="HTH_31"/>
    <property type="match status" value="1"/>
</dbReference>
<name>A0ABW1J5G7_9PSEU</name>
<dbReference type="InterPro" id="IPR013096">
    <property type="entry name" value="Cupin_2"/>
</dbReference>
<dbReference type="InterPro" id="IPR010982">
    <property type="entry name" value="Lambda_DNA-bd_dom_sf"/>
</dbReference>
<keyword evidence="1" id="KW-0238">DNA-binding</keyword>
<dbReference type="CDD" id="cd00093">
    <property type="entry name" value="HTH_XRE"/>
    <property type="match status" value="1"/>
</dbReference>
<evidence type="ECO:0000259" key="2">
    <source>
        <dbReference type="PROSITE" id="PS50943"/>
    </source>
</evidence>
<dbReference type="PANTHER" id="PTHR46797:SF1">
    <property type="entry name" value="METHYLPHOSPHONATE SYNTHASE"/>
    <property type="match status" value="1"/>
</dbReference>
<comment type="caution">
    <text evidence="3">The sequence shown here is derived from an EMBL/GenBank/DDBJ whole genome shotgun (WGS) entry which is preliminary data.</text>
</comment>
<keyword evidence="4" id="KW-1185">Reference proteome</keyword>
<dbReference type="InterPro" id="IPR050807">
    <property type="entry name" value="TransReg_Diox_bact_type"/>
</dbReference>
<reference evidence="4" key="1">
    <citation type="journal article" date="2019" name="Int. J. Syst. Evol. Microbiol.">
        <title>The Global Catalogue of Microorganisms (GCM) 10K type strain sequencing project: providing services to taxonomists for standard genome sequencing and annotation.</title>
        <authorList>
            <consortium name="The Broad Institute Genomics Platform"/>
            <consortium name="The Broad Institute Genome Sequencing Center for Infectious Disease"/>
            <person name="Wu L."/>
            <person name="Ma J."/>
        </authorList>
    </citation>
    <scope>NUCLEOTIDE SEQUENCE [LARGE SCALE GENOMIC DNA]</scope>
    <source>
        <strain evidence="4">CCM 8391</strain>
    </source>
</reference>
<dbReference type="InterPro" id="IPR001387">
    <property type="entry name" value="Cro/C1-type_HTH"/>
</dbReference>
<dbReference type="SUPFAM" id="SSF47413">
    <property type="entry name" value="lambda repressor-like DNA-binding domains"/>
    <property type="match status" value="1"/>
</dbReference>
<sequence length="200" mass="22133">MSQTENEDHRAIETIIAHQVRGYRRARGVSITELARHTGISKAMLSKIENAQTSCSLSTLSRLANVFEVPVTALLRGADAEHEAVYVPAGHGAQIVRRGSNVGHLYHQLGTLRGQHKRIEPLLVTLSEATEVFPMFEHPGTEFIYMLEGSMVYVHRGAQYKMRPGDALQFDGEGPHGPVGLIELPVRFLSVIAYGHIRTE</sequence>
<organism evidence="3 4">
    <name type="scientific">Pseudonocardia hispaniensis</name>
    <dbReference type="NCBI Taxonomy" id="904933"/>
    <lineage>
        <taxon>Bacteria</taxon>
        <taxon>Bacillati</taxon>
        <taxon>Actinomycetota</taxon>
        <taxon>Actinomycetes</taxon>
        <taxon>Pseudonocardiales</taxon>
        <taxon>Pseudonocardiaceae</taxon>
        <taxon>Pseudonocardia</taxon>
    </lineage>
</organism>
<dbReference type="InterPro" id="IPR014710">
    <property type="entry name" value="RmlC-like_jellyroll"/>
</dbReference>
<dbReference type="RefSeq" id="WP_379586013.1">
    <property type="nucleotide sequence ID" value="NZ_JBHSQW010000034.1"/>
</dbReference>
<dbReference type="SMART" id="SM00530">
    <property type="entry name" value="HTH_XRE"/>
    <property type="match status" value="1"/>
</dbReference>
<gene>
    <name evidence="3" type="ORF">ACFQE5_16200</name>
</gene>
<dbReference type="Gene3D" id="2.60.120.10">
    <property type="entry name" value="Jelly Rolls"/>
    <property type="match status" value="1"/>
</dbReference>
<accession>A0ABW1J5G7</accession>